<feature type="signal peptide" evidence="1">
    <location>
        <begin position="1"/>
        <end position="29"/>
    </location>
</feature>
<reference evidence="3" key="2">
    <citation type="submission" date="2022-08" db="EMBL/GenBank/DDBJ databases">
        <authorList>
            <person name="Dong C."/>
        </authorList>
    </citation>
    <scope>NUCLEOTIDE SEQUENCE</scope>
    <source>
        <strain evidence="3">59MF3M-4</strain>
    </source>
</reference>
<dbReference type="RefSeq" id="WP_260976505.1">
    <property type="nucleotide sequence ID" value="NZ_JAOANI010000019.1"/>
</dbReference>
<feature type="chain" id="PRO_5040972327" evidence="1">
    <location>
        <begin position="30"/>
        <end position="581"/>
    </location>
</feature>
<dbReference type="GO" id="GO:1904680">
    <property type="term" value="F:peptide transmembrane transporter activity"/>
    <property type="evidence" value="ECO:0007669"/>
    <property type="project" value="TreeGrafter"/>
</dbReference>
<evidence type="ECO:0000313" key="3">
    <source>
        <dbReference type="EMBL" id="MCT7359641.1"/>
    </source>
</evidence>
<dbReference type="GO" id="GO:0015833">
    <property type="term" value="P:peptide transport"/>
    <property type="evidence" value="ECO:0007669"/>
    <property type="project" value="TreeGrafter"/>
</dbReference>
<keyword evidence="4" id="KW-1185">Reference proteome</keyword>
<gene>
    <name evidence="3" type="ORF">NYR02_11510</name>
</gene>
<dbReference type="InterPro" id="IPR039424">
    <property type="entry name" value="SBP_5"/>
</dbReference>
<feature type="domain" description="Solute-binding protein family 5" evidence="2">
    <location>
        <begin position="111"/>
        <end position="459"/>
    </location>
</feature>
<proteinExistence type="predicted"/>
<organism evidence="3 4">
    <name type="scientific">Thalassolituus pacificus</name>
    <dbReference type="NCBI Taxonomy" id="2975440"/>
    <lineage>
        <taxon>Bacteria</taxon>
        <taxon>Pseudomonadati</taxon>
        <taxon>Pseudomonadota</taxon>
        <taxon>Gammaproteobacteria</taxon>
        <taxon>Oceanospirillales</taxon>
        <taxon>Oceanospirillaceae</taxon>
        <taxon>Thalassolituus</taxon>
    </lineage>
</organism>
<keyword evidence="1" id="KW-0732">Signal</keyword>
<reference evidence="3" key="1">
    <citation type="journal article" date="2022" name="Front. Microbiol.">
        <title>Genome-based taxonomic rearrangement of Oceanobacter-related bacteria including the description of Thalassolituus hydrocarbonoclasticus sp. nov. and Thalassolituus pacificus sp. nov. and emended description of the genus Thalassolituus.</title>
        <authorList>
            <person name="Dong C."/>
            <person name="Wei L."/>
            <person name="Wang J."/>
            <person name="Lai Q."/>
            <person name="Huang Z."/>
            <person name="Shao Z."/>
        </authorList>
    </citation>
    <scope>NUCLEOTIDE SEQUENCE</scope>
    <source>
        <strain evidence="3">59MF3M-4</strain>
    </source>
</reference>
<evidence type="ECO:0000256" key="1">
    <source>
        <dbReference type="SAM" id="SignalP"/>
    </source>
</evidence>
<evidence type="ECO:0000259" key="2">
    <source>
        <dbReference type="Pfam" id="PF00496"/>
    </source>
</evidence>
<dbReference type="Gene3D" id="3.10.105.10">
    <property type="entry name" value="Dipeptide-binding Protein, Domain 3"/>
    <property type="match status" value="1"/>
</dbReference>
<name>A0A9X3AI47_9GAMM</name>
<comment type="caution">
    <text evidence="3">The sequence shown here is derived from an EMBL/GenBank/DDBJ whole genome shotgun (WGS) entry which is preliminary data.</text>
</comment>
<sequence>MTLTPCPNRSALLLSTLISLLLFCSSSRASFPVAVADKPSSELAEVAWQSNNSSASWSDSRAKSAGILRQVLLQFPPNLRRAGPQTPHNFSAILEKLQLPLVARHPQDSQWIPMLASRWRLNEKADRLYFELDADARWSDGVAVTTDDIRFTMQFLGNPATAANWQAEQLQRLVKQLEIFDQQRFAFVLHQPASAATINELASLRPFAAHIYRNANGWPKSFNWYPEPTTGPYYLAQISHNAHIVLRKTSDWWGLNKTYFKHRFNVRRINLRMPDNNHPAIDLLERGELDTMTLNNPENWQSARMTQLSQNKRIDRIQYYHQAPLPMNGLLLNADNPLLKKSAQRRAVLNAVDLERAVTSLNGAVKLQPYFNPVGGKKSAETDSAASSLPAALTLLYSNNQDLSFLNFLQQQAVSAGLNLHLENVSPEVLRSALASADYDLVWLSFTAPLNSDGFLSLFQPDKGQILIAGKKIGQLLAKTDKNPDQQAAQTEQILLDEAIFSYGYGFPYSRSANWQWVKLPELPGTRISSDLFDPFDPVTGGLFWIDRKQRADILAQPERAKNSDSQPNINIQYRLNPIQP</sequence>
<dbReference type="PANTHER" id="PTHR30290">
    <property type="entry name" value="PERIPLASMIC BINDING COMPONENT OF ABC TRANSPORTER"/>
    <property type="match status" value="1"/>
</dbReference>
<dbReference type="Proteomes" id="UP001147830">
    <property type="component" value="Unassembled WGS sequence"/>
</dbReference>
<dbReference type="SUPFAM" id="SSF53850">
    <property type="entry name" value="Periplasmic binding protein-like II"/>
    <property type="match status" value="1"/>
</dbReference>
<dbReference type="Gene3D" id="3.40.190.10">
    <property type="entry name" value="Periplasmic binding protein-like II"/>
    <property type="match status" value="1"/>
</dbReference>
<protein>
    <submittedName>
        <fullName evidence="3">ABC transporter substrate-binding protein</fullName>
    </submittedName>
</protein>
<dbReference type="AlphaFoldDB" id="A0A9X3AI47"/>
<evidence type="ECO:0000313" key="4">
    <source>
        <dbReference type="Proteomes" id="UP001147830"/>
    </source>
</evidence>
<dbReference type="InterPro" id="IPR000914">
    <property type="entry name" value="SBP_5_dom"/>
</dbReference>
<dbReference type="EMBL" id="JAOANI010000019">
    <property type="protein sequence ID" value="MCT7359641.1"/>
    <property type="molecule type" value="Genomic_DNA"/>
</dbReference>
<accession>A0A9X3AI47</accession>
<dbReference type="Pfam" id="PF00496">
    <property type="entry name" value="SBP_bac_5"/>
    <property type="match status" value="1"/>
</dbReference>